<proteinExistence type="predicted"/>
<organism evidence="2">
    <name type="scientific">freshwater metagenome</name>
    <dbReference type="NCBI Taxonomy" id="449393"/>
    <lineage>
        <taxon>unclassified sequences</taxon>
        <taxon>metagenomes</taxon>
        <taxon>ecological metagenomes</taxon>
    </lineage>
</organism>
<feature type="transmembrane region" description="Helical" evidence="1">
    <location>
        <begin position="36"/>
        <end position="55"/>
    </location>
</feature>
<dbReference type="EMBL" id="CAEZUN010000148">
    <property type="protein sequence ID" value="CAB4608470.1"/>
    <property type="molecule type" value="Genomic_DNA"/>
</dbReference>
<name>A0A6J6H6V4_9ZZZZ</name>
<dbReference type="AlphaFoldDB" id="A0A6J6H6V4"/>
<keyword evidence="1" id="KW-0812">Transmembrane</keyword>
<gene>
    <name evidence="2" type="ORF">UFOPK1826_01116</name>
</gene>
<evidence type="ECO:0000256" key="1">
    <source>
        <dbReference type="SAM" id="Phobius"/>
    </source>
</evidence>
<dbReference type="InterPro" id="IPR036259">
    <property type="entry name" value="MFS_trans_sf"/>
</dbReference>
<dbReference type="SUPFAM" id="SSF103473">
    <property type="entry name" value="MFS general substrate transporter"/>
    <property type="match status" value="1"/>
</dbReference>
<evidence type="ECO:0000313" key="2">
    <source>
        <dbReference type="EMBL" id="CAB4608470.1"/>
    </source>
</evidence>
<protein>
    <submittedName>
        <fullName evidence="2">Unannotated protein</fullName>
    </submittedName>
</protein>
<keyword evidence="1" id="KW-0472">Membrane</keyword>
<reference evidence="2" key="1">
    <citation type="submission" date="2020-05" db="EMBL/GenBank/DDBJ databases">
        <authorList>
            <person name="Chiriac C."/>
            <person name="Salcher M."/>
            <person name="Ghai R."/>
            <person name="Kavagutti S V."/>
        </authorList>
    </citation>
    <scope>NUCLEOTIDE SEQUENCE</scope>
</reference>
<accession>A0A6J6H6V4</accession>
<keyword evidence="1" id="KW-1133">Transmembrane helix</keyword>
<sequence>MRGRLLALTAVAFLGSTPIGGPITGLIADYVSPEWSLAYGGVITLICAAVTALAWR</sequence>